<protein>
    <recommendedName>
        <fullName evidence="3">BTB domain-containing protein</fullName>
    </recommendedName>
</protein>
<accession>A0AAN4ZLQ1</accession>
<dbReference type="Proteomes" id="UP001328107">
    <property type="component" value="Unassembled WGS sequence"/>
</dbReference>
<reference evidence="2" key="1">
    <citation type="submission" date="2022-10" db="EMBL/GenBank/DDBJ databases">
        <title>Genome assembly of Pristionchus species.</title>
        <authorList>
            <person name="Yoshida K."/>
            <person name="Sommer R.J."/>
        </authorList>
    </citation>
    <scope>NUCLEOTIDE SEQUENCE [LARGE SCALE GENOMIC DNA]</scope>
    <source>
        <strain evidence="2">RS5460</strain>
    </source>
</reference>
<gene>
    <name evidence="1" type="ORF">PMAYCL1PPCAC_13762</name>
</gene>
<keyword evidence="2" id="KW-1185">Reference proteome</keyword>
<dbReference type="AlphaFoldDB" id="A0AAN4ZLQ1"/>
<feature type="non-terminal residue" evidence="1">
    <location>
        <position position="1"/>
    </location>
</feature>
<evidence type="ECO:0008006" key="3">
    <source>
        <dbReference type="Google" id="ProtNLM"/>
    </source>
</evidence>
<name>A0AAN4ZLQ1_9BILA</name>
<sequence length="343" mass="40064">ERPYETIKYLPTLFDDRNAFAKNYRARGIRVMSEGDPVLVPLPIEVAGLFSSYFFSLFYGGYKDGENRWVEVHDVDPTTIFKIVVETVHRYSINITKFNWECTAKVLEHCDRFCFEPQFRNFLRSIMAYIRKGGDTEEDFIEGLQELSQLLRVNDLMRTFVENFCLPESLEEWERKHADEITYPEFAKVISERKAELREICKKRPEWRINFSGGIIVCSLLDDMHPVLIRSFVQHLRSQDRHVHIQNTLPKVFAFDRLAKDDRRAVPIFENPAEAPQPCNLMYFDFVTCPYVRICGRIYSSGWLLGVVTEGAQLLPGNCGFFNHYEVEERPSACPKIRDQSSV</sequence>
<organism evidence="1 2">
    <name type="scientific">Pristionchus mayeri</name>
    <dbReference type="NCBI Taxonomy" id="1317129"/>
    <lineage>
        <taxon>Eukaryota</taxon>
        <taxon>Metazoa</taxon>
        <taxon>Ecdysozoa</taxon>
        <taxon>Nematoda</taxon>
        <taxon>Chromadorea</taxon>
        <taxon>Rhabditida</taxon>
        <taxon>Rhabditina</taxon>
        <taxon>Diplogasteromorpha</taxon>
        <taxon>Diplogasteroidea</taxon>
        <taxon>Neodiplogasteridae</taxon>
        <taxon>Pristionchus</taxon>
    </lineage>
</organism>
<dbReference type="EMBL" id="BTRK01000003">
    <property type="protein sequence ID" value="GMR43567.1"/>
    <property type="molecule type" value="Genomic_DNA"/>
</dbReference>
<comment type="caution">
    <text evidence="1">The sequence shown here is derived from an EMBL/GenBank/DDBJ whole genome shotgun (WGS) entry which is preliminary data.</text>
</comment>
<evidence type="ECO:0000313" key="1">
    <source>
        <dbReference type="EMBL" id="GMR43567.1"/>
    </source>
</evidence>
<proteinExistence type="predicted"/>
<evidence type="ECO:0000313" key="2">
    <source>
        <dbReference type="Proteomes" id="UP001328107"/>
    </source>
</evidence>